<dbReference type="EMBL" id="BOPG01000033">
    <property type="protein sequence ID" value="GIJ57920.1"/>
    <property type="molecule type" value="Genomic_DNA"/>
</dbReference>
<sequence>MKRVCFTLQVRPDRLDEYRRRHAAVWPDMLRALRDAGWHDYSLFLRDDGLLVGYLLTEDLAAAQAAMDATDVNSRWQAQMAEFFEGLDDGRPDLGFQVLDEVFNLDDQLEAIDDS</sequence>
<comment type="caution">
    <text evidence="1">The sequence shown here is derived from an EMBL/GenBank/DDBJ whole genome shotgun (WGS) entry which is preliminary data.</text>
</comment>
<dbReference type="SUPFAM" id="SSF54909">
    <property type="entry name" value="Dimeric alpha+beta barrel"/>
    <property type="match status" value="1"/>
</dbReference>
<dbReference type="GO" id="GO:0019301">
    <property type="term" value="P:rhamnose catabolic process"/>
    <property type="evidence" value="ECO:0007669"/>
    <property type="project" value="TreeGrafter"/>
</dbReference>
<dbReference type="GO" id="GO:0016857">
    <property type="term" value="F:racemase and epimerase activity, acting on carbohydrates and derivatives"/>
    <property type="evidence" value="ECO:0007669"/>
    <property type="project" value="InterPro"/>
</dbReference>
<dbReference type="InterPro" id="IPR011008">
    <property type="entry name" value="Dimeric_a/b-barrel"/>
</dbReference>
<protein>
    <submittedName>
        <fullName evidence="1">L-rhamnose mutarotase</fullName>
    </submittedName>
</protein>
<dbReference type="PANTHER" id="PTHR34389">
    <property type="entry name" value="L-RHAMNOSE MUTAROTASE"/>
    <property type="match status" value="1"/>
</dbReference>
<dbReference type="InterPro" id="IPR008000">
    <property type="entry name" value="Rham/fucose_mutarotase"/>
</dbReference>
<proteinExistence type="predicted"/>
<gene>
    <name evidence="1" type="primary">rhaM</name>
    <name evidence="1" type="ORF">Vau01_054360</name>
</gene>
<evidence type="ECO:0000313" key="1">
    <source>
        <dbReference type="EMBL" id="GIJ57920.1"/>
    </source>
</evidence>
<dbReference type="Proteomes" id="UP000612585">
    <property type="component" value="Unassembled WGS sequence"/>
</dbReference>
<evidence type="ECO:0000313" key="2">
    <source>
        <dbReference type="Proteomes" id="UP000612585"/>
    </source>
</evidence>
<dbReference type="PANTHER" id="PTHR34389:SF2">
    <property type="entry name" value="L-RHAMNOSE MUTAROTASE"/>
    <property type="match status" value="1"/>
</dbReference>
<dbReference type="RefSeq" id="WP_203997844.1">
    <property type="nucleotide sequence ID" value="NZ_BOPG01000033.1"/>
</dbReference>
<keyword evidence="2" id="KW-1185">Reference proteome</keyword>
<dbReference type="Gene3D" id="3.30.70.100">
    <property type="match status" value="1"/>
</dbReference>
<organism evidence="1 2">
    <name type="scientific">Virgisporangium aurantiacum</name>
    <dbReference type="NCBI Taxonomy" id="175570"/>
    <lineage>
        <taxon>Bacteria</taxon>
        <taxon>Bacillati</taxon>
        <taxon>Actinomycetota</taxon>
        <taxon>Actinomycetes</taxon>
        <taxon>Micromonosporales</taxon>
        <taxon>Micromonosporaceae</taxon>
        <taxon>Virgisporangium</taxon>
    </lineage>
</organism>
<dbReference type="AlphaFoldDB" id="A0A8J3ZAB0"/>
<accession>A0A8J3ZAB0</accession>
<reference evidence="1" key="1">
    <citation type="submission" date="2021-01" db="EMBL/GenBank/DDBJ databases">
        <title>Whole genome shotgun sequence of Virgisporangium aurantiacum NBRC 16421.</title>
        <authorList>
            <person name="Komaki H."/>
            <person name="Tamura T."/>
        </authorList>
    </citation>
    <scope>NUCLEOTIDE SEQUENCE</scope>
    <source>
        <strain evidence="1">NBRC 16421</strain>
    </source>
</reference>
<name>A0A8J3ZAB0_9ACTN</name>
<dbReference type="Pfam" id="PF05336">
    <property type="entry name" value="rhaM"/>
    <property type="match status" value="1"/>
</dbReference>